<comment type="similarity">
    <text evidence="1">Belongs to the class-I pyridine nucleotide-disulfide oxidoreductase family.</text>
</comment>
<dbReference type="Gene3D" id="3.50.50.60">
    <property type="entry name" value="FAD/NAD(P)-binding domain"/>
    <property type="match status" value="2"/>
</dbReference>
<dbReference type="RefSeq" id="WP_043125295.1">
    <property type="nucleotide sequence ID" value="NZ_JTDL01000140.1"/>
</dbReference>
<comment type="caution">
    <text evidence="8">The sequence shown here is derived from an EMBL/GenBank/DDBJ whole genome shotgun (WGS) entry which is preliminary data.</text>
</comment>
<keyword evidence="9" id="KW-1185">Reference proteome</keyword>
<evidence type="ECO:0000256" key="2">
    <source>
        <dbReference type="ARBA" id="ARBA00022630"/>
    </source>
</evidence>
<evidence type="ECO:0000259" key="6">
    <source>
        <dbReference type="Pfam" id="PF02852"/>
    </source>
</evidence>
<feature type="domain" description="Pyridine nucleotide-disulphide oxidoreductase dimerisation" evidence="6">
    <location>
        <begin position="337"/>
        <end position="446"/>
    </location>
</feature>
<feature type="disulfide bond" description="Redox-active" evidence="5">
    <location>
        <begin position="42"/>
        <end position="47"/>
    </location>
</feature>
<dbReference type="InterPro" id="IPR036188">
    <property type="entry name" value="FAD/NAD-bd_sf"/>
</dbReference>
<keyword evidence="4" id="KW-0520">NAD</keyword>
<accession>A0A0B2AIA6</accession>
<proteinExistence type="inferred from homology"/>
<dbReference type="STRING" id="1338436.LK10_15015"/>
<dbReference type="InterPro" id="IPR016156">
    <property type="entry name" value="FAD/NAD-linked_Rdtase_dimer_sf"/>
</dbReference>
<dbReference type="Proteomes" id="UP000030982">
    <property type="component" value="Unassembled WGS sequence"/>
</dbReference>
<evidence type="ECO:0000313" key="9">
    <source>
        <dbReference type="Proteomes" id="UP000030982"/>
    </source>
</evidence>
<dbReference type="Pfam" id="PF07992">
    <property type="entry name" value="Pyr_redox_2"/>
    <property type="match status" value="1"/>
</dbReference>
<dbReference type="PRINTS" id="PR00368">
    <property type="entry name" value="FADPNR"/>
</dbReference>
<dbReference type="PANTHER" id="PTHR43014:SF2">
    <property type="entry name" value="MERCURIC REDUCTASE"/>
    <property type="match status" value="1"/>
</dbReference>
<dbReference type="AlphaFoldDB" id="A0A0B2AIA6"/>
<dbReference type="GO" id="GO:0050660">
    <property type="term" value="F:flavin adenine dinucleotide binding"/>
    <property type="evidence" value="ECO:0007669"/>
    <property type="project" value="TreeGrafter"/>
</dbReference>
<feature type="binding site" evidence="4">
    <location>
        <begin position="177"/>
        <end position="184"/>
    </location>
    <ligand>
        <name>NAD(+)</name>
        <dbReference type="ChEBI" id="CHEBI:57540"/>
    </ligand>
</feature>
<reference evidence="8 9" key="1">
    <citation type="submission" date="2014-09" db="EMBL/GenBank/DDBJ databases">
        <title>Genome sequence of Sinomonas sp. MUSC 117.</title>
        <authorList>
            <person name="Lee L.-H."/>
        </authorList>
    </citation>
    <scope>NUCLEOTIDE SEQUENCE [LARGE SCALE GENOMIC DNA]</scope>
    <source>
        <strain evidence="8 9">MUSC 117</strain>
    </source>
</reference>
<dbReference type="PANTHER" id="PTHR43014">
    <property type="entry name" value="MERCURIC REDUCTASE"/>
    <property type="match status" value="1"/>
</dbReference>
<comment type="cofactor">
    <cofactor evidence="4">
        <name>FAD</name>
        <dbReference type="ChEBI" id="CHEBI:57692"/>
    </cofactor>
    <text evidence="4">Binds 1 FAD per subunit.</text>
</comment>
<feature type="binding site" evidence="4">
    <location>
        <position position="200"/>
    </location>
    <ligand>
        <name>NAD(+)</name>
        <dbReference type="ChEBI" id="CHEBI:57540"/>
    </ligand>
</feature>
<keyword evidence="4" id="KW-0547">Nucleotide-binding</keyword>
<name>A0A0B2AIA6_9MICC</name>
<dbReference type="OrthoDB" id="9800167at2"/>
<feature type="domain" description="FAD/NAD(P)-binding" evidence="7">
    <location>
        <begin position="6"/>
        <end position="317"/>
    </location>
</feature>
<dbReference type="EMBL" id="JTDL01000140">
    <property type="protein sequence ID" value="KHL01571.1"/>
    <property type="molecule type" value="Genomic_DNA"/>
</dbReference>
<dbReference type="SUPFAM" id="SSF55424">
    <property type="entry name" value="FAD/NAD-linked reductases, dimerisation (C-terminal) domain"/>
    <property type="match status" value="1"/>
</dbReference>
<feature type="binding site" evidence="4">
    <location>
        <position position="302"/>
    </location>
    <ligand>
        <name>FAD</name>
        <dbReference type="ChEBI" id="CHEBI:57692"/>
    </ligand>
</feature>
<keyword evidence="2" id="KW-0285">Flavoprotein</keyword>
<evidence type="ECO:0000313" key="8">
    <source>
        <dbReference type="EMBL" id="KHL01571.1"/>
    </source>
</evidence>
<dbReference type="InterPro" id="IPR004099">
    <property type="entry name" value="Pyr_nucl-diS_OxRdtase_dimer"/>
</dbReference>
<evidence type="ECO:0000256" key="5">
    <source>
        <dbReference type="PIRSR" id="PIRSR000350-4"/>
    </source>
</evidence>
<evidence type="ECO:0000256" key="1">
    <source>
        <dbReference type="ARBA" id="ARBA00007532"/>
    </source>
</evidence>
<dbReference type="InterPro" id="IPR023753">
    <property type="entry name" value="FAD/NAD-binding_dom"/>
</dbReference>
<dbReference type="Gene3D" id="3.30.390.30">
    <property type="match status" value="1"/>
</dbReference>
<sequence>MAEQADVIVIGMGPGGEAAAARLAQAGLSVVGIEKNLVGGECPYYGCIPSKMMIRAADSLAEARRVPELAGTVQVAPDFAPVARRIRDEATDDWDDTVAVERFEKAGGRFIRGTARITGPRTVSVDGQDFEAARAILLNTGTEPAVPPIPGLAGTLYWTNREAIAATEAPESLVVLGGGPIGLELAQAFARFGTRVEVLEALEALLPLEEPEAGQLVQDVLTAEGIGVRTGTRAERIDHDGTAFTVTAGGRTYTGQRLLVATGRRTDLAALGLGSLGLDTGARTVPTDGHLRIAEGVYAIGDITGHGAFTHMSMYQARIAADHILGEPTTGAEYHAVPRVTFTDPEVGAVGLTERQAREKDLPVATAIAQIPSSARGWIHKAGNQGLIKLVADTGRGILVGATSAGPTGGEVLSMLTLAVHERTPIHRLRKMIYAYPTFHRAVEDALGQLP</sequence>
<dbReference type="PIRSF" id="PIRSF000350">
    <property type="entry name" value="Mercury_reductase_MerA"/>
    <property type="match status" value="1"/>
</dbReference>
<feature type="binding site" evidence="4">
    <location>
        <position position="263"/>
    </location>
    <ligand>
        <name>NAD(+)</name>
        <dbReference type="ChEBI" id="CHEBI:57540"/>
    </ligand>
</feature>
<dbReference type="GO" id="GO:0003955">
    <property type="term" value="F:NAD(P)H dehydrogenase (quinone) activity"/>
    <property type="evidence" value="ECO:0007669"/>
    <property type="project" value="TreeGrafter"/>
</dbReference>
<feature type="binding site" evidence="4">
    <location>
        <position position="51"/>
    </location>
    <ligand>
        <name>FAD</name>
        <dbReference type="ChEBI" id="CHEBI:57692"/>
    </ligand>
</feature>
<evidence type="ECO:0000259" key="7">
    <source>
        <dbReference type="Pfam" id="PF07992"/>
    </source>
</evidence>
<dbReference type="InterPro" id="IPR001100">
    <property type="entry name" value="Pyr_nuc-diS_OxRdtase"/>
</dbReference>
<keyword evidence="3 4" id="KW-0274">FAD</keyword>
<organism evidence="8 9">
    <name type="scientific">Sinomonas humi</name>
    <dbReference type="NCBI Taxonomy" id="1338436"/>
    <lineage>
        <taxon>Bacteria</taxon>
        <taxon>Bacillati</taxon>
        <taxon>Actinomycetota</taxon>
        <taxon>Actinomycetes</taxon>
        <taxon>Micrococcales</taxon>
        <taxon>Micrococcaceae</taxon>
        <taxon>Sinomonas</taxon>
    </lineage>
</organism>
<dbReference type="PRINTS" id="PR00411">
    <property type="entry name" value="PNDRDTASEI"/>
</dbReference>
<protein>
    <submittedName>
        <fullName evidence="8">Pyridine nucleotide-disulfide oxidoreductase</fullName>
    </submittedName>
</protein>
<dbReference type="SUPFAM" id="SSF51905">
    <property type="entry name" value="FAD/NAD(P)-binding domain"/>
    <property type="match status" value="1"/>
</dbReference>
<evidence type="ECO:0000256" key="3">
    <source>
        <dbReference type="ARBA" id="ARBA00022827"/>
    </source>
</evidence>
<evidence type="ECO:0000256" key="4">
    <source>
        <dbReference type="PIRSR" id="PIRSR000350-3"/>
    </source>
</evidence>
<dbReference type="Pfam" id="PF02852">
    <property type="entry name" value="Pyr_redox_dim"/>
    <property type="match status" value="1"/>
</dbReference>
<gene>
    <name evidence="8" type="ORF">LK10_15015</name>
</gene>